<evidence type="ECO:0000256" key="4">
    <source>
        <dbReference type="ARBA" id="ARBA00022679"/>
    </source>
</evidence>
<dbReference type="RefSeq" id="WP_009644306.1">
    <property type="nucleotide sequence ID" value="NZ_CAUTAN010000005.1"/>
</dbReference>
<dbReference type="Gene3D" id="3.30.420.40">
    <property type="match status" value="2"/>
</dbReference>
<comment type="catalytic activity">
    <reaction evidence="8 9">
        <text>butanoate + ATP = butanoyl phosphate + ADP</text>
        <dbReference type="Rhea" id="RHEA:13585"/>
        <dbReference type="ChEBI" id="CHEBI:17968"/>
        <dbReference type="ChEBI" id="CHEBI:30616"/>
        <dbReference type="ChEBI" id="CHEBI:58079"/>
        <dbReference type="ChEBI" id="CHEBI:456216"/>
        <dbReference type="EC" id="2.7.2.7"/>
    </reaction>
</comment>
<dbReference type="InterPro" id="IPR043129">
    <property type="entry name" value="ATPase_NBD"/>
</dbReference>
<evidence type="ECO:0000256" key="7">
    <source>
        <dbReference type="ARBA" id="ARBA00022840"/>
    </source>
</evidence>
<dbReference type="Pfam" id="PF00871">
    <property type="entry name" value="Acetate_kinase"/>
    <property type="match status" value="1"/>
</dbReference>
<dbReference type="EC" id="2.7.2.7" evidence="9"/>
<dbReference type="PIRSF" id="PIRSF036458">
    <property type="entry name" value="Butyrate_kin"/>
    <property type="match status" value="1"/>
</dbReference>
<protein>
    <recommendedName>
        <fullName evidence="9">Probable butyrate kinase</fullName>
        <shortName evidence="9">BK</shortName>
        <ecNumber evidence="9">2.7.2.7</ecNumber>
    </recommendedName>
    <alternativeName>
        <fullName evidence="9">Branched-chain carboxylic acid kinase</fullName>
    </alternativeName>
</protein>
<gene>
    <name evidence="9 11" type="primary">buk</name>
    <name evidence="11" type="ORF">HW270_04410</name>
</gene>
<dbReference type="GO" id="GO:0005737">
    <property type="term" value="C:cytoplasm"/>
    <property type="evidence" value="ECO:0007669"/>
    <property type="project" value="UniProtKB-SubCell"/>
</dbReference>
<evidence type="ECO:0000256" key="3">
    <source>
        <dbReference type="ARBA" id="ARBA00022490"/>
    </source>
</evidence>
<accession>A0A7Y8VRH5</accession>
<evidence type="ECO:0000256" key="8">
    <source>
        <dbReference type="ARBA" id="ARBA00048596"/>
    </source>
</evidence>
<dbReference type="PRINTS" id="PR00471">
    <property type="entry name" value="ACETATEKNASE"/>
</dbReference>
<keyword evidence="12" id="KW-1185">Reference proteome</keyword>
<comment type="similarity">
    <text evidence="2 9 10">Belongs to the acetokinase family.</text>
</comment>
<dbReference type="InterPro" id="IPR023865">
    <property type="entry name" value="Aliphatic_acid_kinase_CS"/>
</dbReference>
<dbReference type="Proteomes" id="UP000526307">
    <property type="component" value="Unassembled WGS sequence"/>
</dbReference>
<reference evidence="11 12" key="1">
    <citation type="submission" date="2020-06" db="EMBL/GenBank/DDBJ databases">
        <title>Mogibacterium timidum strain W9173 genomic sequence.</title>
        <authorList>
            <person name="Wade W.G."/>
            <person name="Johnston C.D."/>
            <person name="Chen T."/>
            <person name="Dewhirst F.E."/>
        </authorList>
    </citation>
    <scope>NUCLEOTIDE SEQUENCE [LARGE SCALE GENOMIC DNA]</scope>
    <source>
        <strain evidence="11 12">W9173</strain>
    </source>
</reference>
<keyword evidence="4 9" id="KW-0808">Transferase</keyword>
<comment type="subcellular location">
    <subcellularLocation>
        <location evidence="1 9">Cytoplasm</location>
    </subcellularLocation>
</comment>
<dbReference type="NCBIfam" id="NF002834">
    <property type="entry name" value="PRK03011.1-5"/>
    <property type="match status" value="1"/>
</dbReference>
<evidence type="ECO:0000313" key="12">
    <source>
        <dbReference type="Proteomes" id="UP000526307"/>
    </source>
</evidence>
<dbReference type="PANTHER" id="PTHR21060">
    <property type="entry name" value="ACETATE KINASE"/>
    <property type="match status" value="1"/>
</dbReference>
<dbReference type="HAMAP" id="MF_00542">
    <property type="entry name" value="Butyrate_kinase"/>
    <property type="match status" value="1"/>
</dbReference>
<dbReference type="SUPFAM" id="SSF53067">
    <property type="entry name" value="Actin-like ATPase domain"/>
    <property type="match status" value="2"/>
</dbReference>
<evidence type="ECO:0000256" key="1">
    <source>
        <dbReference type="ARBA" id="ARBA00004496"/>
    </source>
</evidence>
<dbReference type="InterPro" id="IPR011245">
    <property type="entry name" value="Butyrate_kin"/>
</dbReference>
<organism evidence="11 12">
    <name type="scientific">Mogibacterium timidum</name>
    <dbReference type="NCBI Taxonomy" id="35519"/>
    <lineage>
        <taxon>Bacteria</taxon>
        <taxon>Bacillati</taxon>
        <taxon>Bacillota</taxon>
        <taxon>Clostridia</taxon>
        <taxon>Peptostreptococcales</taxon>
        <taxon>Anaerovoracaceae</taxon>
        <taxon>Mogibacterium</taxon>
    </lineage>
</organism>
<keyword evidence="7 9" id="KW-0067">ATP-binding</keyword>
<sequence>MTDKIYNIVAINPGSTSTKFGFYHNSEKVFIENIYHNKDELSRFGSIQEQLSYRRLLVENRCECNGVKLSEVDAFVGRGGGLLSSNGGVYCITDKIIYDCETAASGVEHPAQLASQIARQLANKYGANAYIVNPPDTDEFQDLARVTGIKGVYRDSHVHCLNQKEVARRYCEEKGLNYNKCNFVVCHLGGGVSITAHREGQMIDSNDNLIGDGPMTPLRAGTIPATKLLDLAFSGDYTHEELEDIIVRNSGLSSHLGTSDVKEIMRRIEEENDEYARLVLDAMIYQFSKAVGECACVLKGKVDAILITGGLARSEYIVRSLKQYVDWIAETWVMPGEWEIAALASGAYQAMTGQVPVLTYTGVPVFRGFRSLKYHL</sequence>
<dbReference type="PANTHER" id="PTHR21060:SF3">
    <property type="entry name" value="BUTYRATE KINASE 2-RELATED"/>
    <property type="match status" value="1"/>
</dbReference>
<dbReference type="GO" id="GO:0008776">
    <property type="term" value="F:acetate kinase activity"/>
    <property type="evidence" value="ECO:0007669"/>
    <property type="project" value="TreeGrafter"/>
</dbReference>
<dbReference type="NCBIfam" id="TIGR02707">
    <property type="entry name" value="butyr_kinase"/>
    <property type="match status" value="1"/>
</dbReference>
<dbReference type="InterPro" id="IPR000890">
    <property type="entry name" value="Aliphatic_acid_kin_short-chain"/>
</dbReference>
<evidence type="ECO:0000256" key="6">
    <source>
        <dbReference type="ARBA" id="ARBA00022777"/>
    </source>
</evidence>
<dbReference type="EMBL" id="JABXYR010000001">
    <property type="protein sequence ID" value="NWO23324.1"/>
    <property type="molecule type" value="Genomic_DNA"/>
</dbReference>
<comment type="caution">
    <text evidence="11">The sequence shown here is derived from an EMBL/GenBank/DDBJ whole genome shotgun (WGS) entry which is preliminary data.</text>
</comment>
<proteinExistence type="inferred from homology"/>
<evidence type="ECO:0000256" key="5">
    <source>
        <dbReference type="ARBA" id="ARBA00022741"/>
    </source>
</evidence>
<dbReference type="GO" id="GO:0006083">
    <property type="term" value="P:acetate metabolic process"/>
    <property type="evidence" value="ECO:0007669"/>
    <property type="project" value="TreeGrafter"/>
</dbReference>
<dbReference type="AlphaFoldDB" id="A0A7Y8VRH5"/>
<dbReference type="PROSITE" id="PS01076">
    <property type="entry name" value="ACETATE_KINASE_2"/>
    <property type="match status" value="1"/>
</dbReference>
<evidence type="ECO:0000256" key="9">
    <source>
        <dbReference type="HAMAP-Rule" id="MF_00542"/>
    </source>
</evidence>
<keyword evidence="5 9" id="KW-0547">Nucleotide-binding</keyword>
<dbReference type="GO" id="GO:0047761">
    <property type="term" value="F:butyrate kinase activity"/>
    <property type="evidence" value="ECO:0007669"/>
    <property type="project" value="UniProtKB-UniRule"/>
</dbReference>
<dbReference type="CDD" id="cd24011">
    <property type="entry name" value="ASKHA_NBD_BK"/>
    <property type="match status" value="1"/>
</dbReference>
<evidence type="ECO:0000256" key="10">
    <source>
        <dbReference type="RuleBase" id="RU003835"/>
    </source>
</evidence>
<evidence type="ECO:0000256" key="2">
    <source>
        <dbReference type="ARBA" id="ARBA00008748"/>
    </source>
</evidence>
<name>A0A7Y8VRH5_9FIRM</name>
<keyword evidence="6 9" id="KW-0418">Kinase</keyword>
<keyword evidence="3 9" id="KW-0963">Cytoplasm</keyword>
<dbReference type="PROSITE" id="PS01075">
    <property type="entry name" value="ACETATE_KINASE_1"/>
    <property type="match status" value="1"/>
</dbReference>
<evidence type="ECO:0000313" key="11">
    <source>
        <dbReference type="EMBL" id="NWO23324.1"/>
    </source>
</evidence>
<dbReference type="GO" id="GO:0005524">
    <property type="term" value="F:ATP binding"/>
    <property type="evidence" value="ECO:0007669"/>
    <property type="project" value="UniProtKB-KW"/>
</dbReference>